<dbReference type="PANTHER" id="PTHR42928:SF5">
    <property type="entry name" value="BLR1237 PROTEIN"/>
    <property type="match status" value="1"/>
</dbReference>
<reference evidence="2 3" key="1">
    <citation type="submission" date="2020-03" db="EMBL/GenBank/DDBJ databases">
        <authorList>
            <person name="Sun Q."/>
        </authorList>
    </citation>
    <scope>NUCLEOTIDE SEQUENCE [LARGE SCALE GENOMIC DNA]</scope>
    <source>
        <strain evidence="2 3">JC162</strain>
    </source>
</reference>
<dbReference type="Gene3D" id="3.40.190.10">
    <property type="entry name" value="Periplasmic binding protein-like II"/>
    <property type="match status" value="1"/>
</dbReference>
<evidence type="ECO:0000313" key="3">
    <source>
        <dbReference type="Proteomes" id="UP000548582"/>
    </source>
</evidence>
<evidence type="ECO:0000256" key="1">
    <source>
        <dbReference type="ARBA" id="ARBA00006987"/>
    </source>
</evidence>
<dbReference type="PANTHER" id="PTHR42928">
    <property type="entry name" value="TRICARBOXYLATE-BINDING PROTEIN"/>
    <property type="match status" value="1"/>
</dbReference>
<dbReference type="Proteomes" id="UP000548582">
    <property type="component" value="Unassembled WGS sequence"/>
</dbReference>
<dbReference type="Gene3D" id="3.40.190.150">
    <property type="entry name" value="Bordetella uptake gene, domain 1"/>
    <property type="match status" value="1"/>
</dbReference>
<organism evidence="2 3">
    <name type="scientific">Neoroseomonas marina</name>
    <dbReference type="NCBI Taxonomy" id="1232220"/>
    <lineage>
        <taxon>Bacteria</taxon>
        <taxon>Pseudomonadati</taxon>
        <taxon>Pseudomonadota</taxon>
        <taxon>Alphaproteobacteria</taxon>
        <taxon>Acetobacterales</taxon>
        <taxon>Acetobacteraceae</taxon>
        <taxon>Neoroseomonas</taxon>
    </lineage>
</organism>
<dbReference type="RefSeq" id="WP_170056475.1">
    <property type="nucleotide sequence ID" value="NZ_JABBKX010000014.1"/>
</dbReference>
<name>A0A848ELP9_9PROT</name>
<dbReference type="InterPro" id="IPR042100">
    <property type="entry name" value="Bug_dom1"/>
</dbReference>
<dbReference type="PIRSF" id="PIRSF017082">
    <property type="entry name" value="YflP"/>
    <property type="match status" value="1"/>
</dbReference>
<accession>A0A848ELP9</accession>
<comment type="similarity">
    <text evidence="1">Belongs to the UPF0065 (bug) family.</text>
</comment>
<keyword evidence="3" id="KW-1185">Reference proteome</keyword>
<dbReference type="Pfam" id="PF03401">
    <property type="entry name" value="TctC"/>
    <property type="match status" value="1"/>
</dbReference>
<dbReference type="AlphaFoldDB" id="A0A848ELP9"/>
<gene>
    <name evidence="2" type="ORF">GWK16_23800</name>
</gene>
<evidence type="ECO:0000313" key="2">
    <source>
        <dbReference type="EMBL" id="NMJ44293.1"/>
    </source>
</evidence>
<comment type="caution">
    <text evidence="2">The sequence shown here is derived from an EMBL/GenBank/DDBJ whole genome shotgun (WGS) entry which is preliminary data.</text>
</comment>
<dbReference type="EMBL" id="JABBKX010000014">
    <property type="protein sequence ID" value="NMJ44293.1"/>
    <property type="molecule type" value="Genomic_DNA"/>
</dbReference>
<dbReference type="InterPro" id="IPR005064">
    <property type="entry name" value="BUG"/>
</dbReference>
<dbReference type="SUPFAM" id="SSF53850">
    <property type="entry name" value="Periplasmic binding protein-like II"/>
    <property type="match status" value="1"/>
</dbReference>
<proteinExistence type="inferred from homology"/>
<sequence length="327" mass="34178">MNTVRRRDVGRLSLALVAGGGARAAAQDAPWPNRPITLIVPYGAGSSTDILARVVARRMTAELGQPVVVENRAGGGGTIGSAAVARAAPDGYTLVMGTISSHSINAAMMANIPYRVLEDFTPVSLVAHFPNLLAVNKDLPANTIPELVAYARQRGGLNFATGGVGSSGQLAGELLKLRTGAPLNHVPYREIGQAITDTMAGHVPIVIYQVPALVGNIRSGQIKAIAVLAPERTPLLPEVPTPREQGVQDFDATAWMGLFGPARLPPRITASLQGILARAAADSELKAQASQQGFTLVGSTPAEFQTFVAADIAKWTEVVRMTGATID</sequence>
<protein>
    <submittedName>
        <fullName evidence="2">Tripartite tricarboxylate transporter substrate binding protein</fullName>
    </submittedName>
</protein>
<dbReference type="CDD" id="cd13578">
    <property type="entry name" value="PBP2_Bug27"/>
    <property type="match status" value="1"/>
</dbReference>